<gene>
    <name evidence="2" type="ORF">B0487_1180</name>
    <name evidence="1" type="ORF">GA542_04255</name>
</gene>
<evidence type="ECO:0000313" key="1">
    <source>
        <dbReference type="EMBL" id="KAB6030089.1"/>
    </source>
</evidence>
<name>A0A173Y6Q1_BIFAD</name>
<comment type="caution">
    <text evidence="2">The sequence shown here is derived from an EMBL/GenBank/DDBJ whole genome shotgun (WGS) entry which is preliminary data.</text>
</comment>
<reference evidence="2 3" key="1">
    <citation type="journal article" date="2016" name="Sci. Rep.">
        <title>Evaluation of genetic diversity among strains of the human gut commensal Bifidobacterium adolescentis.</title>
        <authorList>
            <person name="Duranti S."/>
            <person name="Milani C."/>
            <person name="Lugli G.A."/>
            <person name="Mancabelli L."/>
            <person name="Turroni F."/>
            <person name="Ferrario C."/>
            <person name="Mangifesta M."/>
            <person name="Viappiani A."/>
            <person name="Sanchez B."/>
            <person name="Margolles A."/>
            <person name="van Sinderen D."/>
            <person name="Ventura M."/>
        </authorList>
    </citation>
    <scope>NUCLEOTIDE SEQUENCE [LARGE SCALE GENOMIC DNA]</scope>
    <source>
        <strain evidence="2 3">487B</strain>
    </source>
</reference>
<evidence type="ECO:0000313" key="4">
    <source>
        <dbReference type="Proteomes" id="UP000470926"/>
    </source>
</evidence>
<dbReference type="Proteomes" id="UP000470926">
    <property type="component" value="Unassembled WGS sequence"/>
</dbReference>
<proteinExistence type="predicted"/>
<dbReference type="Proteomes" id="UP000193377">
    <property type="component" value="Unassembled WGS sequence"/>
</dbReference>
<evidence type="ECO:0000313" key="2">
    <source>
        <dbReference type="EMBL" id="OSG88260.1"/>
    </source>
</evidence>
<dbReference type="RefSeq" id="WP_055054395.1">
    <property type="nucleotide sequence ID" value="NZ_CP097281.1"/>
</dbReference>
<dbReference type="AlphaFoldDB" id="A0A173Y6Q1"/>
<reference evidence="1 4" key="2">
    <citation type="journal article" date="2019" name="Nat. Med.">
        <title>A library of human gut bacterial isolates paired with longitudinal multiomics data enables mechanistic microbiome research.</title>
        <authorList>
            <person name="Poyet M."/>
            <person name="Groussin M."/>
            <person name="Gibbons S.M."/>
            <person name="Avila-Pacheco J."/>
            <person name="Jiang X."/>
            <person name="Kearney S.M."/>
            <person name="Perrotta A.R."/>
            <person name="Berdy B."/>
            <person name="Zhao S."/>
            <person name="Lieberman T.D."/>
            <person name="Swanson P.K."/>
            <person name="Smith M."/>
            <person name="Roesemann S."/>
            <person name="Alexander J.E."/>
            <person name="Rich S.A."/>
            <person name="Livny J."/>
            <person name="Vlamakis H."/>
            <person name="Clish C."/>
            <person name="Bullock K."/>
            <person name="Deik A."/>
            <person name="Scott J."/>
            <person name="Pierce K.A."/>
            <person name="Xavier R.J."/>
            <person name="Alm E.J."/>
        </authorList>
    </citation>
    <scope>NUCLEOTIDE SEQUENCE [LARGE SCALE GENOMIC DNA]</scope>
    <source>
        <strain evidence="1 4">BIOML-A26</strain>
    </source>
</reference>
<organism evidence="2 3">
    <name type="scientific">Bifidobacterium adolescentis</name>
    <dbReference type="NCBI Taxonomy" id="1680"/>
    <lineage>
        <taxon>Bacteria</taxon>
        <taxon>Bacillati</taxon>
        <taxon>Actinomycetota</taxon>
        <taxon>Actinomycetes</taxon>
        <taxon>Bifidobacteriales</taxon>
        <taxon>Bifidobacteriaceae</taxon>
        <taxon>Bifidobacterium</taxon>
    </lineage>
</organism>
<protein>
    <submittedName>
        <fullName evidence="2">Uncharacterized protein</fullName>
    </submittedName>
</protein>
<sequence>MCNYKLTVTLEKSVDVVDGGGWVTGMTWRKAVILEAGERASVLALRDLLNQSKPAMDDLGYMLWDRCYGMCNRQCWQWELVSAHSTCVNEILRKAGIDWPVDGIPSIDKPIITINLAIN</sequence>
<dbReference type="EMBL" id="WDFR01000002">
    <property type="protein sequence ID" value="KAB6030089.1"/>
    <property type="molecule type" value="Genomic_DNA"/>
</dbReference>
<evidence type="ECO:0000313" key="3">
    <source>
        <dbReference type="Proteomes" id="UP000193377"/>
    </source>
</evidence>
<dbReference type="EMBL" id="LNKD01000001">
    <property type="protein sequence ID" value="OSG88260.1"/>
    <property type="molecule type" value="Genomic_DNA"/>
</dbReference>
<accession>A0A173Y6Q1</accession>